<organism evidence="1 2">
    <name type="scientific">Xenorhabdus bovienii</name>
    <name type="common">Xenorhabdus nematophila subsp. bovienii</name>
    <dbReference type="NCBI Taxonomy" id="40576"/>
    <lineage>
        <taxon>Bacteria</taxon>
        <taxon>Pseudomonadati</taxon>
        <taxon>Pseudomonadota</taxon>
        <taxon>Gammaproteobacteria</taxon>
        <taxon>Enterobacterales</taxon>
        <taxon>Morganellaceae</taxon>
        <taxon>Xenorhabdus</taxon>
    </lineage>
</organism>
<proteinExistence type="predicted"/>
<protein>
    <submittedName>
        <fullName evidence="1">Uncharacterized protein</fullName>
    </submittedName>
</protein>
<gene>
    <name evidence="1" type="ORF">XBW1_1327</name>
</gene>
<reference evidence="1 2" key="1">
    <citation type="submission" date="2014-02" db="EMBL/GenBank/DDBJ databases">
        <authorList>
            <person name="Genoscope - CEA"/>
        </authorList>
    </citation>
    <scope>NUCLEOTIDE SEQUENCE [LARGE SCALE GENOMIC DNA]</scope>
    <source>
        <strain evidence="1 2">CS03</strain>
    </source>
</reference>
<evidence type="ECO:0000313" key="2">
    <source>
        <dbReference type="Proteomes" id="UP000032930"/>
    </source>
</evidence>
<dbReference type="Proteomes" id="UP000032930">
    <property type="component" value="Chromosome"/>
</dbReference>
<dbReference type="KEGG" id="xbv:XBW1_1327"/>
<sequence>MLLDKSELVVPNKTRYDTIDDLSAT</sequence>
<name>A0A0B6X8R6_XENBV</name>
<dbReference type="AlphaFoldDB" id="A0A0B6X8R6"/>
<dbReference type="EMBL" id="FO818637">
    <property type="protein sequence ID" value="CDM88684.1"/>
    <property type="molecule type" value="Genomic_DNA"/>
</dbReference>
<accession>A0A0B6X8R6</accession>
<evidence type="ECO:0000313" key="1">
    <source>
        <dbReference type="EMBL" id="CDM88684.1"/>
    </source>
</evidence>